<dbReference type="InterPro" id="IPR057369">
    <property type="entry name" value="VG15"/>
</dbReference>
<dbReference type="Gene3D" id="3.40.1350.120">
    <property type="match status" value="1"/>
</dbReference>
<organism evidence="2 3">
    <name type="scientific">Corynebacterium mustelae</name>
    <dbReference type="NCBI Taxonomy" id="571915"/>
    <lineage>
        <taxon>Bacteria</taxon>
        <taxon>Bacillati</taxon>
        <taxon>Actinomycetota</taxon>
        <taxon>Actinomycetes</taxon>
        <taxon>Mycobacteriales</taxon>
        <taxon>Corynebacteriaceae</taxon>
        <taxon>Corynebacterium</taxon>
    </lineage>
</organism>
<protein>
    <recommendedName>
        <fullName evidence="1">tRNA nuclease CdiA C-terminal domain-containing protein</fullName>
    </recommendedName>
</protein>
<gene>
    <name evidence="2" type="ORF">CMUST_01190</name>
</gene>
<dbReference type="Pfam" id="PF18451">
    <property type="entry name" value="CdiA_C"/>
    <property type="match status" value="1"/>
</dbReference>
<dbReference type="AlphaFoldDB" id="A0A0G3H0G1"/>
<accession>A0A0G3H0G1</accession>
<evidence type="ECO:0000313" key="2">
    <source>
        <dbReference type="EMBL" id="AKK04587.1"/>
    </source>
</evidence>
<sequence length="472" mass="53069">MSNKDHFQANASATEKMAKEITEVVLAVAYPSTVEQLWELTQRVFPIIRKYRRVFYDNAVTEMLNALSTQGLEISPAAPRAYSPHATWKMIARLLGWDTTQYPLDAPIEAYADDFRTAIDENVVKPNPTALDHEKLARRVVGAARRHAASAGRDVVVDSARFSEIRDVDTEEVLRPSDFEYPTPDDFVESPDGESGIVVGWARVLTGEENCPFCAMLASRGPVYEEKTALNAASRDGRRYHDNCDCTAVMVVKGKPWDGQEQYEALQDLWYSADFQPTDEEIYNGLLSTQERFYHRYRREQQIPPHPGITLDQNEKGSAVVIPPDVLAEVDDGGDRSWLANMSADIGAHQPESHEWKTFIRLAQNGHYVHLRKVSDLTSPDVWLDGVLTECKAPKGGSKNTIANNFKEAKNNFGSFEGYNGVKQIVLDCNRCPIDSEQIVKDIQRTFANPRYVSLDQVIILLKNGSEEVLSR</sequence>
<dbReference type="STRING" id="571915.CMUST_01190"/>
<dbReference type="InterPro" id="IPR040559">
    <property type="entry name" value="CdiA_C"/>
</dbReference>
<proteinExistence type="predicted"/>
<name>A0A0G3H0G1_9CORY</name>
<dbReference type="Pfam" id="PF25310">
    <property type="entry name" value="VG15"/>
    <property type="match status" value="1"/>
</dbReference>
<dbReference type="EMBL" id="CP011542">
    <property type="protein sequence ID" value="AKK04587.1"/>
    <property type="molecule type" value="Genomic_DNA"/>
</dbReference>
<evidence type="ECO:0000313" key="3">
    <source>
        <dbReference type="Proteomes" id="UP000035199"/>
    </source>
</evidence>
<evidence type="ECO:0000259" key="1">
    <source>
        <dbReference type="Pfam" id="PF18451"/>
    </source>
</evidence>
<reference evidence="2 3" key="1">
    <citation type="journal article" date="2015" name="Genome Announc.">
        <title>Complete Genome Sequence of the Type Strain Corynebacterium mustelae DSM 45274, Isolated from Various Tissues of a Male Ferret with Lethal Sepsis.</title>
        <authorList>
            <person name="Ruckert C."/>
            <person name="Eimer J."/>
            <person name="Winkler A."/>
            <person name="Tauch A."/>
        </authorList>
    </citation>
    <scope>NUCLEOTIDE SEQUENCE [LARGE SCALE GENOMIC DNA]</scope>
    <source>
        <strain evidence="2 3">DSM 45274</strain>
    </source>
</reference>
<dbReference type="KEGG" id="cmv:CMUST_01190"/>
<dbReference type="PATRIC" id="fig|571915.4.peg.243"/>
<dbReference type="Proteomes" id="UP000035199">
    <property type="component" value="Chromosome"/>
</dbReference>
<keyword evidence="3" id="KW-1185">Reference proteome</keyword>
<feature type="domain" description="tRNA nuclease CdiA C-terminal" evidence="1">
    <location>
        <begin position="379"/>
        <end position="465"/>
    </location>
</feature>
<reference evidence="3" key="2">
    <citation type="submission" date="2015-05" db="EMBL/GenBank/DDBJ databases">
        <title>Complete genome sequence of Corynebacterium mustelae DSM 45274, isolated from various tissues of a male ferret with lethal sepsis.</title>
        <authorList>
            <person name="Ruckert C."/>
            <person name="Albersmeier A."/>
            <person name="Winkler A."/>
            <person name="Tauch A."/>
        </authorList>
    </citation>
    <scope>NUCLEOTIDE SEQUENCE [LARGE SCALE GENOMIC DNA]</scope>
    <source>
        <strain evidence="3">DSM 45274</strain>
    </source>
</reference>